<dbReference type="SMR" id="A0A0H3AB63"/>
<reference evidence="7" key="1">
    <citation type="journal article" date="2009" name="Environ. Microbiol.">
        <title>Contribution of mobile genetic elements to Desulfovibrio vulgaris genome plasticity.</title>
        <authorList>
            <person name="Walker C.B."/>
            <person name="Stolyar S."/>
            <person name="Chivian D."/>
            <person name="Pinel N."/>
            <person name="Gabster J.A."/>
            <person name="Dehal P.S."/>
            <person name="He Z."/>
            <person name="Yang Z.K."/>
            <person name="Yen H.C."/>
            <person name="Zhou J."/>
            <person name="Wall J.D."/>
            <person name="Hazen T.C."/>
            <person name="Arkin A.P."/>
            <person name="Stahl D.A."/>
        </authorList>
    </citation>
    <scope>NUCLEOTIDE SEQUENCE [LARGE SCALE GENOMIC DNA]</scope>
    <source>
        <strain evidence="7">DP4</strain>
    </source>
</reference>
<protein>
    <submittedName>
        <fullName evidence="6">Transcriptional regulator, Crp/Fnr family</fullName>
    </submittedName>
</protein>
<dbReference type="SUPFAM" id="SSF46785">
    <property type="entry name" value="Winged helix' DNA-binding domain"/>
    <property type="match status" value="1"/>
</dbReference>
<dbReference type="RefSeq" id="WP_010937686.1">
    <property type="nucleotide sequence ID" value="NC_008751.1"/>
</dbReference>
<dbReference type="InterPro" id="IPR018490">
    <property type="entry name" value="cNMP-bd_dom_sf"/>
</dbReference>
<organism evidence="6 7">
    <name type="scientific">Nitratidesulfovibrio vulgaris (strain DP4)</name>
    <name type="common">Desulfovibrio vulgaris</name>
    <dbReference type="NCBI Taxonomy" id="391774"/>
    <lineage>
        <taxon>Bacteria</taxon>
        <taxon>Pseudomonadati</taxon>
        <taxon>Thermodesulfobacteriota</taxon>
        <taxon>Desulfovibrionia</taxon>
        <taxon>Desulfovibrionales</taxon>
        <taxon>Desulfovibrionaceae</taxon>
        <taxon>Nitratidesulfovibrio</taxon>
    </lineage>
</organism>
<evidence type="ECO:0000313" key="6">
    <source>
        <dbReference type="EMBL" id="ABM29570.1"/>
    </source>
</evidence>
<dbReference type="PROSITE" id="PS51063">
    <property type="entry name" value="HTH_CRP_2"/>
    <property type="match status" value="1"/>
</dbReference>
<keyword evidence="3" id="KW-0804">Transcription</keyword>
<evidence type="ECO:0000256" key="2">
    <source>
        <dbReference type="ARBA" id="ARBA00023125"/>
    </source>
</evidence>
<sequence length="225" mass="25752">MQRHLVDEFWCINVDSTAWSKVLHRGTRREFKKGEQIVSAGELVTQLRYLESGSVCMKRTTLDGNEKILMHIERSSLFCEVPFFTGDEIHSSFNCHRDAVVYCFSKEVVDDILEMYPCIAKDIIRTLSMKVSVLSNQIASLGLDTLEQRIAKFILLRYNLMNLADADLMTLGTLRMKDVASILGVHRATLYRALKTMEKMRLIKLLNENRLQVLNIEALAALANH</sequence>
<feature type="domain" description="HTH crp-type" evidence="5">
    <location>
        <begin position="144"/>
        <end position="217"/>
    </location>
</feature>
<dbReference type="PANTHER" id="PTHR24567">
    <property type="entry name" value="CRP FAMILY TRANSCRIPTIONAL REGULATORY PROTEIN"/>
    <property type="match status" value="1"/>
</dbReference>
<dbReference type="PANTHER" id="PTHR24567:SF26">
    <property type="entry name" value="REGULATORY PROTEIN YEIL"/>
    <property type="match status" value="1"/>
</dbReference>
<dbReference type="InterPro" id="IPR012318">
    <property type="entry name" value="HTH_CRP"/>
</dbReference>
<dbReference type="HOGENOM" id="CLU_075053_3_2_7"/>
<dbReference type="Proteomes" id="UP000009173">
    <property type="component" value="Chromosome"/>
</dbReference>
<dbReference type="AlphaFoldDB" id="A0A0H3AB63"/>
<dbReference type="GO" id="GO:0005829">
    <property type="term" value="C:cytosol"/>
    <property type="evidence" value="ECO:0007669"/>
    <property type="project" value="TreeGrafter"/>
</dbReference>
<evidence type="ECO:0000259" key="5">
    <source>
        <dbReference type="PROSITE" id="PS51063"/>
    </source>
</evidence>
<dbReference type="InterPro" id="IPR000595">
    <property type="entry name" value="cNMP-bd_dom"/>
</dbReference>
<name>A0A0H3AB63_NITV4</name>
<keyword evidence="2" id="KW-0238">DNA-binding</keyword>
<dbReference type="InterPro" id="IPR036390">
    <property type="entry name" value="WH_DNA-bd_sf"/>
</dbReference>
<evidence type="ECO:0000256" key="3">
    <source>
        <dbReference type="ARBA" id="ARBA00023163"/>
    </source>
</evidence>
<dbReference type="InterPro" id="IPR014710">
    <property type="entry name" value="RmlC-like_jellyroll"/>
</dbReference>
<dbReference type="GO" id="GO:0003677">
    <property type="term" value="F:DNA binding"/>
    <property type="evidence" value="ECO:0007669"/>
    <property type="project" value="UniProtKB-KW"/>
</dbReference>
<dbReference type="GO" id="GO:0003700">
    <property type="term" value="F:DNA-binding transcription factor activity"/>
    <property type="evidence" value="ECO:0007669"/>
    <property type="project" value="TreeGrafter"/>
</dbReference>
<dbReference type="Pfam" id="PF13545">
    <property type="entry name" value="HTH_Crp_2"/>
    <property type="match status" value="1"/>
</dbReference>
<dbReference type="Gene3D" id="2.60.120.10">
    <property type="entry name" value="Jelly Rolls"/>
    <property type="match status" value="1"/>
</dbReference>
<feature type="domain" description="Cyclic nucleotide-binding" evidence="4">
    <location>
        <begin position="13"/>
        <end position="101"/>
    </location>
</feature>
<dbReference type="Pfam" id="PF00027">
    <property type="entry name" value="cNMP_binding"/>
    <property type="match status" value="1"/>
</dbReference>
<dbReference type="KEGG" id="dvl:Dvul_2554"/>
<evidence type="ECO:0000313" key="7">
    <source>
        <dbReference type="Proteomes" id="UP000009173"/>
    </source>
</evidence>
<dbReference type="CDD" id="cd00038">
    <property type="entry name" value="CAP_ED"/>
    <property type="match status" value="1"/>
</dbReference>
<keyword evidence="1" id="KW-0805">Transcription regulation</keyword>
<dbReference type="InterPro" id="IPR050397">
    <property type="entry name" value="Env_Response_Regulators"/>
</dbReference>
<dbReference type="PROSITE" id="PS50042">
    <property type="entry name" value="CNMP_BINDING_3"/>
    <property type="match status" value="1"/>
</dbReference>
<accession>A0A0H3AB63</accession>
<gene>
    <name evidence="6" type="ordered locus">Dvul_2554</name>
</gene>
<dbReference type="SUPFAM" id="SSF51206">
    <property type="entry name" value="cAMP-binding domain-like"/>
    <property type="match status" value="1"/>
</dbReference>
<evidence type="ECO:0000259" key="4">
    <source>
        <dbReference type="PROSITE" id="PS50042"/>
    </source>
</evidence>
<proteinExistence type="predicted"/>
<dbReference type="EMBL" id="CP000527">
    <property type="protein sequence ID" value="ABM29570.1"/>
    <property type="molecule type" value="Genomic_DNA"/>
</dbReference>
<evidence type="ECO:0000256" key="1">
    <source>
        <dbReference type="ARBA" id="ARBA00023015"/>
    </source>
</evidence>